<name>A0AAD7F3L5_9AGAR</name>
<protein>
    <submittedName>
        <fullName evidence="1">Uncharacterized protein</fullName>
    </submittedName>
</protein>
<sequence length="228" mass="25590">MSALSVPVNRPPRSADAHRGYRALYPSIWPRISCSVKDRKEEEKDLRKTYGSGSSRTRSNTAGHGAFHLMIALDKLQHQSQNGEGGKKFAVGSKLMAQARLERAVSAEVQPRLSLRNVDAHRGLLSLGPLYLPFHKLPVVTRKQNKMKLQPAMARARARVERAESISALSAHKMLQCRGQDLNEKKEHAKEWLGLESNELSLQKFKIDFDNMGPPRATEPCTLLFDLE</sequence>
<dbReference type="AlphaFoldDB" id="A0AAD7F3L5"/>
<comment type="caution">
    <text evidence="1">The sequence shown here is derived from an EMBL/GenBank/DDBJ whole genome shotgun (WGS) entry which is preliminary data.</text>
</comment>
<keyword evidence="2" id="KW-1185">Reference proteome</keyword>
<proteinExistence type="predicted"/>
<evidence type="ECO:0000313" key="1">
    <source>
        <dbReference type="EMBL" id="KAJ7363089.1"/>
    </source>
</evidence>
<evidence type="ECO:0000313" key="2">
    <source>
        <dbReference type="Proteomes" id="UP001218218"/>
    </source>
</evidence>
<accession>A0AAD7F3L5</accession>
<dbReference type="Proteomes" id="UP001218218">
    <property type="component" value="Unassembled WGS sequence"/>
</dbReference>
<gene>
    <name evidence="1" type="ORF">DFH08DRAFT_800067</name>
</gene>
<organism evidence="1 2">
    <name type="scientific">Mycena albidolilacea</name>
    <dbReference type="NCBI Taxonomy" id="1033008"/>
    <lineage>
        <taxon>Eukaryota</taxon>
        <taxon>Fungi</taxon>
        <taxon>Dikarya</taxon>
        <taxon>Basidiomycota</taxon>
        <taxon>Agaricomycotina</taxon>
        <taxon>Agaricomycetes</taxon>
        <taxon>Agaricomycetidae</taxon>
        <taxon>Agaricales</taxon>
        <taxon>Marasmiineae</taxon>
        <taxon>Mycenaceae</taxon>
        <taxon>Mycena</taxon>
    </lineage>
</organism>
<dbReference type="EMBL" id="JARIHO010000004">
    <property type="protein sequence ID" value="KAJ7363089.1"/>
    <property type="molecule type" value="Genomic_DNA"/>
</dbReference>
<reference evidence="1" key="1">
    <citation type="submission" date="2023-03" db="EMBL/GenBank/DDBJ databases">
        <title>Massive genome expansion in bonnet fungi (Mycena s.s.) driven by repeated elements and novel gene families across ecological guilds.</title>
        <authorList>
            <consortium name="Lawrence Berkeley National Laboratory"/>
            <person name="Harder C.B."/>
            <person name="Miyauchi S."/>
            <person name="Viragh M."/>
            <person name="Kuo A."/>
            <person name="Thoen E."/>
            <person name="Andreopoulos B."/>
            <person name="Lu D."/>
            <person name="Skrede I."/>
            <person name="Drula E."/>
            <person name="Henrissat B."/>
            <person name="Morin E."/>
            <person name="Kohler A."/>
            <person name="Barry K."/>
            <person name="LaButti K."/>
            <person name="Morin E."/>
            <person name="Salamov A."/>
            <person name="Lipzen A."/>
            <person name="Mereny Z."/>
            <person name="Hegedus B."/>
            <person name="Baldrian P."/>
            <person name="Stursova M."/>
            <person name="Weitz H."/>
            <person name="Taylor A."/>
            <person name="Grigoriev I.V."/>
            <person name="Nagy L.G."/>
            <person name="Martin F."/>
            <person name="Kauserud H."/>
        </authorList>
    </citation>
    <scope>NUCLEOTIDE SEQUENCE</scope>
    <source>
        <strain evidence="1">CBHHK002</strain>
    </source>
</reference>